<dbReference type="SUPFAM" id="SSF141457">
    <property type="entry name" value="BH3618-like"/>
    <property type="match status" value="1"/>
</dbReference>
<dbReference type="HAMAP" id="MF_01185">
    <property type="entry name" value="FliW"/>
    <property type="match status" value="1"/>
</dbReference>
<dbReference type="EMBL" id="CP044222">
    <property type="protein sequence ID" value="QEW07737.1"/>
    <property type="molecule type" value="Genomic_DNA"/>
</dbReference>
<dbReference type="PANTHER" id="PTHR39190:SF1">
    <property type="entry name" value="FLAGELLAR ASSEMBLY FACTOR FLIW"/>
    <property type="match status" value="1"/>
</dbReference>
<keyword evidence="1 4" id="KW-0963">Cytoplasm</keyword>
<keyword evidence="2 4" id="KW-1005">Bacterial flagellum biogenesis</keyword>
<evidence type="ECO:0000313" key="6">
    <source>
        <dbReference type="Proteomes" id="UP000325606"/>
    </source>
</evidence>
<dbReference type="InterPro" id="IPR003775">
    <property type="entry name" value="Flagellar_assembly_factor_FliW"/>
</dbReference>
<evidence type="ECO:0000256" key="1">
    <source>
        <dbReference type="ARBA" id="ARBA00022490"/>
    </source>
</evidence>
<name>A0A5J6LGL9_9GAMM</name>
<gene>
    <name evidence="4" type="primary">fliW</name>
    <name evidence="5" type="ORF">F5I99_15235</name>
</gene>
<dbReference type="Pfam" id="PF02623">
    <property type="entry name" value="FliW"/>
    <property type="match status" value="1"/>
</dbReference>
<dbReference type="GO" id="GO:0006417">
    <property type="term" value="P:regulation of translation"/>
    <property type="evidence" value="ECO:0007669"/>
    <property type="project" value="UniProtKB-KW"/>
</dbReference>
<dbReference type="AlphaFoldDB" id="A0A5J6LGL9"/>
<comment type="subunit">
    <text evidence="4">Interacts with translational regulator CsrA and flagellin(s).</text>
</comment>
<sequence length="195" mass="22138">MIKPSLISPSCRLKPLRNYVLKLVSDRVPIKLPDPMKFNNKDQFMQINTALFGTQEINDNDVITFPQGIPGFENNTQFKVFHEEGKPTVHWLQSVEDPELSFSVMEPQLLKLGYEFILDDTQCQLIDLQEGDDFAVVVMLYKQEGDLAQPGEQVPAYQAIRANLVAPVVINVRSRKALQAVLPKTERITVIRSVQ</sequence>
<evidence type="ECO:0000256" key="2">
    <source>
        <dbReference type="ARBA" id="ARBA00022795"/>
    </source>
</evidence>
<dbReference type="KEGG" id="nik:F5I99_15235"/>
<dbReference type="InterPro" id="IPR024046">
    <property type="entry name" value="Flagellar_assmbl_FliW_dom_sf"/>
</dbReference>
<evidence type="ECO:0000256" key="3">
    <source>
        <dbReference type="ARBA" id="ARBA00022845"/>
    </source>
</evidence>
<comment type="similarity">
    <text evidence="4">Belongs to the FliW family.</text>
</comment>
<dbReference type="GO" id="GO:0005737">
    <property type="term" value="C:cytoplasm"/>
    <property type="evidence" value="ECO:0007669"/>
    <property type="project" value="UniProtKB-SubCell"/>
</dbReference>
<dbReference type="GO" id="GO:0044780">
    <property type="term" value="P:bacterial-type flagellum assembly"/>
    <property type="evidence" value="ECO:0007669"/>
    <property type="project" value="UniProtKB-UniRule"/>
</dbReference>
<organism evidence="5 6">
    <name type="scientific">Nitrincola iocasae</name>
    <dbReference type="NCBI Taxonomy" id="2614693"/>
    <lineage>
        <taxon>Bacteria</taxon>
        <taxon>Pseudomonadati</taxon>
        <taxon>Pseudomonadota</taxon>
        <taxon>Gammaproteobacteria</taxon>
        <taxon>Oceanospirillales</taxon>
        <taxon>Oceanospirillaceae</taxon>
        <taxon>Nitrincola</taxon>
    </lineage>
</organism>
<proteinExistence type="inferred from homology"/>
<evidence type="ECO:0000313" key="5">
    <source>
        <dbReference type="EMBL" id="QEW07737.1"/>
    </source>
</evidence>
<keyword evidence="3 4" id="KW-0810">Translation regulation</keyword>
<keyword evidence="4" id="KW-0143">Chaperone</keyword>
<comment type="subcellular location">
    <subcellularLocation>
        <location evidence="4">Cytoplasm</location>
    </subcellularLocation>
</comment>
<dbReference type="PANTHER" id="PTHR39190">
    <property type="entry name" value="FLAGELLAR ASSEMBLY FACTOR FLIW"/>
    <property type="match status" value="1"/>
</dbReference>
<reference evidence="5 6" key="1">
    <citation type="submission" date="2019-09" db="EMBL/GenBank/DDBJ databases">
        <title>Nitrincola iocasae sp. nov., a bacterium isolated from the sediment collected at a cold seep field in South China Sea.</title>
        <authorList>
            <person name="Zhang H."/>
            <person name="Wang H."/>
            <person name="Li C."/>
        </authorList>
    </citation>
    <scope>NUCLEOTIDE SEQUENCE [LARGE SCALE GENOMIC DNA]</scope>
    <source>
        <strain evidence="5 6">KXZD1103</strain>
    </source>
</reference>
<protein>
    <recommendedName>
        <fullName evidence="4">Flagellar assembly factor FliW</fullName>
    </recommendedName>
</protein>
<dbReference type="Gene3D" id="2.30.290.10">
    <property type="entry name" value="BH3618-like"/>
    <property type="match status" value="1"/>
</dbReference>
<accession>A0A5J6LGL9</accession>
<evidence type="ECO:0000256" key="4">
    <source>
        <dbReference type="HAMAP-Rule" id="MF_01185"/>
    </source>
</evidence>
<comment type="function">
    <text evidence="4">Acts as an anti-CsrA protein, binds CsrA and prevents it from repressing translation of its target genes, one of which is flagellin. Binds to flagellin and participates in the assembly of the flagellum.</text>
</comment>
<dbReference type="Proteomes" id="UP000325606">
    <property type="component" value="Chromosome"/>
</dbReference>
<keyword evidence="6" id="KW-1185">Reference proteome</keyword>